<reference evidence="9 10" key="1">
    <citation type="submission" date="2020-08" db="EMBL/GenBank/DDBJ databases">
        <authorList>
            <person name="Liu C."/>
            <person name="Sun Q."/>
        </authorList>
    </citation>
    <scope>NUCLEOTIDE SEQUENCE [LARGE SCALE GENOMIC DNA]</scope>
    <source>
        <strain evidence="9 10">NSJ-8</strain>
    </source>
</reference>
<proteinExistence type="inferred from homology"/>
<evidence type="ECO:0000313" key="10">
    <source>
        <dbReference type="Proteomes" id="UP000515981"/>
    </source>
</evidence>
<feature type="transmembrane region" description="Helical" evidence="7">
    <location>
        <begin position="177"/>
        <end position="199"/>
    </location>
</feature>
<feature type="transmembrane region" description="Helical" evidence="7">
    <location>
        <begin position="136"/>
        <end position="156"/>
    </location>
</feature>
<feature type="transmembrane region" description="Helical" evidence="7">
    <location>
        <begin position="12"/>
        <end position="32"/>
    </location>
</feature>
<dbReference type="PROSITE" id="PS50928">
    <property type="entry name" value="ABC_TM1"/>
    <property type="match status" value="1"/>
</dbReference>
<name>A0A7G9FV99_9FIRM</name>
<sequence length="279" mass="31481">MMKKKVKIFDIVLIVIFTLFSLLMIIPVYKVLVDSFDLKTAYGMKLFPEQFGFAGYKSIFTNPTMLRPFLISCYTTVMGTIMGLLISVLGAYVLIQWKMPGRAFIANVLLFTMIFNGGMIPTYLVMKDFHLTNNLWGVILLPAINVYNLVLMKNFFEGIPISLMESAEIDGCSHFRILYKIVLPLSKAALASIGLMYAVGYWNDYTNYKLYITNSNLYNFQMKLRALIMGSDLPSAVEGATENTVKNAAVIVAILPFMIIYPFCQKYFVQGVNIGAVKE</sequence>
<evidence type="ECO:0000256" key="7">
    <source>
        <dbReference type="RuleBase" id="RU363032"/>
    </source>
</evidence>
<dbReference type="Proteomes" id="UP000515981">
    <property type="component" value="Chromosome"/>
</dbReference>
<dbReference type="GO" id="GO:0055085">
    <property type="term" value="P:transmembrane transport"/>
    <property type="evidence" value="ECO:0007669"/>
    <property type="project" value="InterPro"/>
</dbReference>
<dbReference type="GO" id="GO:0005886">
    <property type="term" value="C:plasma membrane"/>
    <property type="evidence" value="ECO:0007669"/>
    <property type="project" value="UniProtKB-SubCell"/>
</dbReference>
<dbReference type="RefSeq" id="WP_249326190.1">
    <property type="nucleotide sequence ID" value="NZ_CP060633.1"/>
</dbReference>
<dbReference type="InterPro" id="IPR035906">
    <property type="entry name" value="MetI-like_sf"/>
</dbReference>
<comment type="subcellular location">
    <subcellularLocation>
        <location evidence="1 7">Cell membrane</location>
        <topology evidence="1 7">Multi-pass membrane protein</topology>
    </subcellularLocation>
</comment>
<accession>A0A7G9FV99</accession>
<organism evidence="9 10">
    <name type="scientific">Simiaoa sunii</name>
    <dbReference type="NCBI Taxonomy" id="2763672"/>
    <lineage>
        <taxon>Bacteria</taxon>
        <taxon>Bacillati</taxon>
        <taxon>Bacillota</taxon>
        <taxon>Clostridia</taxon>
        <taxon>Lachnospirales</taxon>
        <taxon>Lachnospiraceae</taxon>
        <taxon>Simiaoa</taxon>
    </lineage>
</organism>
<feature type="transmembrane region" description="Helical" evidence="7">
    <location>
        <begin position="104"/>
        <end position="124"/>
    </location>
</feature>
<comment type="similarity">
    <text evidence="7">Belongs to the binding-protein-dependent transport system permease family.</text>
</comment>
<evidence type="ECO:0000313" key="9">
    <source>
        <dbReference type="EMBL" id="QNM02481.1"/>
    </source>
</evidence>
<keyword evidence="5 7" id="KW-1133">Transmembrane helix</keyword>
<dbReference type="Pfam" id="PF00528">
    <property type="entry name" value="BPD_transp_1"/>
    <property type="match status" value="1"/>
</dbReference>
<keyword evidence="10" id="KW-1185">Reference proteome</keyword>
<evidence type="ECO:0000256" key="2">
    <source>
        <dbReference type="ARBA" id="ARBA00022448"/>
    </source>
</evidence>
<keyword evidence="4 7" id="KW-0812">Transmembrane</keyword>
<dbReference type="SUPFAM" id="SSF161098">
    <property type="entry name" value="MetI-like"/>
    <property type="match status" value="1"/>
</dbReference>
<dbReference type="CDD" id="cd06261">
    <property type="entry name" value="TM_PBP2"/>
    <property type="match status" value="1"/>
</dbReference>
<feature type="transmembrane region" description="Helical" evidence="7">
    <location>
        <begin position="69"/>
        <end position="95"/>
    </location>
</feature>
<dbReference type="InterPro" id="IPR000515">
    <property type="entry name" value="MetI-like"/>
</dbReference>
<feature type="transmembrane region" description="Helical" evidence="7">
    <location>
        <begin position="247"/>
        <end position="264"/>
    </location>
</feature>
<protein>
    <submittedName>
        <fullName evidence="9">Carbohydrate ABC transporter permease</fullName>
    </submittedName>
</protein>
<evidence type="ECO:0000256" key="5">
    <source>
        <dbReference type="ARBA" id="ARBA00022989"/>
    </source>
</evidence>
<dbReference type="PANTHER" id="PTHR43744">
    <property type="entry name" value="ABC TRANSPORTER PERMEASE PROTEIN MG189-RELATED-RELATED"/>
    <property type="match status" value="1"/>
</dbReference>
<gene>
    <name evidence="9" type="ORF">H9Q77_15810</name>
</gene>
<dbReference type="AlphaFoldDB" id="A0A7G9FV99"/>
<keyword evidence="2 7" id="KW-0813">Transport</keyword>
<dbReference type="KEGG" id="ssun:H9Q77_15810"/>
<dbReference type="EMBL" id="CP060633">
    <property type="protein sequence ID" value="QNM02481.1"/>
    <property type="molecule type" value="Genomic_DNA"/>
</dbReference>
<feature type="domain" description="ABC transmembrane type-1" evidence="8">
    <location>
        <begin position="69"/>
        <end position="263"/>
    </location>
</feature>
<evidence type="ECO:0000256" key="4">
    <source>
        <dbReference type="ARBA" id="ARBA00022692"/>
    </source>
</evidence>
<evidence type="ECO:0000259" key="8">
    <source>
        <dbReference type="PROSITE" id="PS50928"/>
    </source>
</evidence>
<keyword evidence="3" id="KW-1003">Cell membrane</keyword>
<evidence type="ECO:0000256" key="3">
    <source>
        <dbReference type="ARBA" id="ARBA00022475"/>
    </source>
</evidence>
<evidence type="ECO:0000256" key="1">
    <source>
        <dbReference type="ARBA" id="ARBA00004651"/>
    </source>
</evidence>
<dbReference type="Gene3D" id="1.10.3720.10">
    <property type="entry name" value="MetI-like"/>
    <property type="match status" value="1"/>
</dbReference>
<keyword evidence="6 7" id="KW-0472">Membrane</keyword>
<evidence type="ECO:0000256" key="6">
    <source>
        <dbReference type="ARBA" id="ARBA00023136"/>
    </source>
</evidence>
<dbReference type="PANTHER" id="PTHR43744:SF9">
    <property type="entry name" value="POLYGALACTURONAN_RHAMNOGALACTURONAN TRANSPORT SYSTEM PERMEASE PROTEIN YTCP"/>
    <property type="match status" value="1"/>
</dbReference>